<dbReference type="EMBL" id="HADW01016522">
    <property type="protein sequence ID" value="SBP17922.1"/>
    <property type="molecule type" value="Transcribed_RNA"/>
</dbReference>
<dbReference type="GO" id="GO:0003730">
    <property type="term" value="F:mRNA 3'-UTR binding"/>
    <property type="evidence" value="ECO:0007669"/>
    <property type="project" value="TreeGrafter"/>
</dbReference>
<dbReference type="EMBL" id="HADX01011568">
    <property type="protein sequence ID" value="SBP33800.1"/>
    <property type="molecule type" value="Transcribed_RNA"/>
</dbReference>
<feature type="repeat" description="PPR" evidence="2">
    <location>
        <begin position="731"/>
        <end position="765"/>
    </location>
</feature>
<feature type="domain" description="PROP1-like PPR" evidence="4">
    <location>
        <begin position="235"/>
        <end position="343"/>
    </location>
</feature>
<dbReference type="NCBIfam" id="TIGR00756">
    <property type="entry name" value="PPR"/>
    <property type="match status" value="3"/>
</dbReference>
<feature type="repeat" description="PPR" evidence="2">
    <location>
        <begin position="768"/>
        <end position="802"/>
    </location>
</feature>
<dbReference type="InterPro" id="IPR002885">
    <property type="entry name" value="PPR_rpt"/>
</dbReference>
<evidence type="ECO:0000256" key="1">
    <source>
        <dbReference type="ARBA" id="ARBA00022737"/>
    </source>
</evidence>
<evidence type="ECO:0000313" key="5">
    <source>
        <dbReference type="EMBL" id="SBP17922.1"/>
    </source>
</evidence>
<organism evidence="5">
    <name type="scientific">Iconisemion striatum</name>
    <dbReference type="NCBI Taxonomy" id="60296"/>
    <lineage>
        <taxon>Eukaryota</taxon>
        <taxon>Metazoa</taxon>
        <taxon>Chordata</taxon>
        <taxon>Craniata</taxon>
        <taxon>Vertebrata</taxon>
        <taxon>Euteleostomi</taxon>
        <taxon>Actinopterygii</taxon>
        <taxon>Neopterygii</taxon>
        <taxon>Teleostei</taxon>
        <taxon>Neoteleostei</taxon>
        <taxon>Acanthomorphata</taxon>
        <taxon>Ovalentaria</taxon>
        <taxon>Atherinomorphae</taxon>
        <taxon>Cyprinodontiformes</taxon>
        <taxon>Nothobranchiidae</taxon>
        <taxon>Iconisemion</taxon>
    </lineage>
</organism>
<dbReference type="InterPro" id="IPR011990">
    <property type="entry name" value="TPR-like_helical_dom_sf"/>
</dbReference>
<dbReference type="InterPro" id="IPR033490">
    <property type="entry name" value="LRP130"/>
</dbReference>
<evidence type="ECO:0000256" key="3">
    <source>
        <dbReference type="SAM" id="Coils"/>
    </source>
</evidence>
<dbReference type="GO" id="GO:0070129">
    <property type="term" value="P:regulation of mitochondrial translation"/>
    <property type="evidence" value="ECO:0007669"/>
    <property type="project" value="TreeGrafter"/>
</dbReference>
<gene>
    <name evidence="5" type="primary">LRPPRC</name>
</gene>
<feature type="repeat" description="PPR" evidence="2">
    <location>
        <begin position="243"/>
        <end position="277"/>
    </location>
</feature>
<accession>A0A1A7XIN2</accession>
<dbReference type="Pfam" id="PF01535">
    <property type="entry name" value="PPR"/>
    <property type="match status" value="3"/>
</dbReference>
<evidence type="ECO:0000259" key="4">
    <source>
        <dbReference type="Pfam" id="PF17177"/>
    </source>
</evidence>
<dbReference type="PROSITE" id="PS51375">
    <property type="entry name" value="PPR"/>
    <property type="match status" value="4"/>
</dbReference>
<reference evidence="5" key="1">
    <citation type="submission" date="2016-05" db="EMBL/GenBank/DDBJ databases">
        <authorList>
            <person name="Lavstsen T."/>
            <person name="Jespersen J.S."/>
        </authorList>
    </citation>
    <scope>NUCLEOTIDE SEQUENCE</scope>
    <source>
        <tissue evidence="5">Brain</tissue>
    </source>
</reference>
<dbReference type="SUPFAM" id="SSF48452">
    <property type="entry name" value="TPR-like"/>
    <property type="match status" value="1"/>
</dbReference>
<feature type="coiled-coil region" evidence="3">
    <location>
        <begin position="675"/>
        <end position="729"/>
    </location>
</feature>
<keyword evidence="3" id="KW-0175">Coiled coil</keyword>
<name>A0A1A7XIN2_9TELE</name>
<sequence>MAALLRSARLLKFSPSGLLQIQGTKRCGPPLGRLYSGAVGGGRTGVCSRQLVLVSDSISRCVWPYAAGCVRNYAVATEQKDESSVAVRSKQAQQFDWALTKLDSSVRRTGRITKTLMLRIFHDICRTGYPSSNQALLLLRSCGTLLPEVPLEERTELAHRVWDKLQGLGAQYDVSHYNAILKVYLQNEFKFSPTDFLAKMESANIQPNRVTYQRLIAAYCQNGDIEGASTILGFMKSKDLPITEAVFSSLVTGHAHAGDIESAANILPVMRGAGIEPSPDTYVSLLNAYAAKGDLDGMKKTLEEAEGADCSLIDRDIMQVIFTLAKNGQQQHIPMFMERLRHERGFVPDAMNLCLSLITQGQEDVAFMILKSFPTLQSENSESSNLGNFFIRHCINMEKPLEKIVRFCKELEELNLHSAPLTFTLSCALEAKKIGVALELMKLMKEQNLPVRSHFFWPLLTQPLKENNVAGVVEVVKGMEELGVSLDGETLSNYILPVFPSIEEARQTLKEEGVSVDSEGFKCSEARSLAVRDLAKLYDLLSDSSFPSLDLIAFRGSLIVGFKRSSDVESMVKIIELLYKDERFSTGNTKPAETAGYFLYSLIDSMSEGQVQEDKLQHFFNKLHAQNITISLNIYRGIKNLLEFSHVPELLKDVIALVDPTEIGSEGSTLAFSHATGIENKVLALEKKLAELIAENKPLGSVLKQTIHTLSVEENLQRALELKQQHEEEMTAGAYATLISLCCRHNNVEEALNLKREMSRKDSSVALDPAKYIALVKTLALNDRIEEAVDILKEMKEKEVVLSDALITSVFHMLNAVVAKAGTSTVRRLQDTIFTLGLAKPTANLCSPVVTSYLDSNDVSGALEAALECQKLYNQLPRIHDIIVALVEKGDTDLLQKAMDFVSQERGEMTMLYDLFFAFLQTGQYREARKIIETPGLRAKPGRLQWYAEKCIALNQMEALEQMVDITAKLFECDRDEMYSYILKLCKDTNNWQKAESIWTKMQEENVIPRERTLRLLADVLKSNGQAVPFEVPETWYEKVASTTQQVKSPPTPYKVEGGADYQNRLLTLCKKGKAKEAIGVLKEADNQGVALAALPYDHLIRALLAEGSLEEAMVVKKMAESHVPGFKLSEIANCLLIVSYSVKGQVKEAMERLKVMLQLDYVPSNLAITRLVQALGNQGDVALIQEVESLITSLGAATNLSSMVFVNNTALAHIKNGDIDAAVDLFEGIYTRPDSSNPSIAFVFRKVLEAGNDKALDKLSAMAERLANHFSCYRPAADLFLQLLDKNKVEDAKFMLDRCNALVQQRDALLSFMAQRAQQPGQIEKIKTLMSLVPDFAEMEIQYAYLMKCHCVDKDLASAKALYRKMQDEGIVVGELSLKRLAALYREAGEPVPFSEPPESFKFYAAKLKEKSAKGPMAAEE</sequence>
<dbReference type="GO" id="GO:0005634">
    <property type="term" value="C:nucleus"/>
    <property type="evidence" value="ECO:0007669"/>
    <property type="project" value="TreeGrafter"/>
</dbReference>
<reference evidence="5" key="2">
    <citation type="submission" date="2016-06" db="EMBL/GenBank/DDBJ databases">
        <title>The genome of a short-lived fish provides insights into sex chromosome evolution and the genetic control of aging.</title>
        <authorList>
            <person name="Reichwald K."/>
            <person name="Felder M."/>
            <person name="Petzold A."/>
            <person name="Koch P."/>
            <person name="Groth M."/>
            <person name="Platzer M."/>
        </authorList>
    </citation>
    <scope>NUCLEOTIDE SEQUENCE</scope>
    <source>
        <tissue evidence="5">Brain</tissue>
    </source>
</reference>
<feature type="repeat" description="PPR" evidence="2">
    <location>
        <begin position="208"/>
        <end position="242"/>
    </location>
</feature>
<dbReference type="GO" id="GO:0005739">
    <property type="term" value="C:mitochondrion"/>
    <property type="evidence" value="ECO:0007669"/>
    <property type="project" value="TreeGrafter"/>
</dbReference>
<dbReference type="Pfam" id="PF17177">
    <property type="entry name" value="PPR_long"/>
    <property type="match status" value="1"/>
</dbReference>
<dbReference type="InterPro" id="IPR033443">
    <property type="entry name" value="PROP1-like_PPR_dom"/>
</dbReference>
<keyword evidence="1" id="KW-0677">Repeat</keyword>
<dbReference type="PANTHER" id="PTHR46669:SF1">
    <property type="entry name" value="LEUCINE-RICH PPR MOTIF-CONTAINING PROTEIN, MITOCHONDRIAL"/>
    <property type="match status" value="1"/>
</dbReference>
<proteinExistence type="predicted"/>
<dbReference type="Gene3D" id="1.25.40.10">
    <property type="entry name" value="Tetratricopeptide repeat domain"/>
    <property type="match status" value="3"/>
</dbReference>
<protein>
    <submittedName>
        <fullName evidence="5">Leucine-rich PPR-motif containing</fullName>
    </submittedName>
</protein>
<evidence type="ECO:0000256" key="2">
    <source>
        <dbReference type="PROSITE-ProRule" id="PRU00708"/>
    </source>
</evidence>
<dbReference type="PANTHER" id="PTHR46669">
    <property type="entry name" value="LEUCINE-RICH PPR MOTIF-CONTAINING PROTEIN, MITOCHONDRIAL"/>
    <property type="match status" value="1"/>
</dbReference>